<dbReference type="GO" id="GO:0006006">
    <property type="term" value="P:glucose metabolic process"/>
    <property type="evidence" value="ECO:0007669"/>
    <property type="project" value="UniProtKB-KW"/>
</dbReference>
<evidence type="ECO:0000256" key="7">
    <source>
        <dbReference type="SAM" id="SignalP"/>
    </source>
</evidence>
<keyword evidence="7" id="KW-0732">Signal</keyword>
<dbReference type="PROSITE" id="PS00262">
    <property type="entry name" value="INSULIN"/>
    <property type="match status" value="1"/>
</dbReference>
<organism evidence="8">
    <name type="scientific">Conus amadis</name>
    <name type="common">Amadis cone</name>
    <dbReference type="NCBI Taxonomy" id="198732"/>
    <lineage>
        <taxon>Eukaryota</taxon>
        <taxon>Metazoa</taxon>
        <taxon>Spiralia</taxon>
        <taxon>Lophotrochozoa</taxon>
        <taxon>Mollusca</taxon>
        <taxon>Gastropoda</taxon>
        <taxon>Caenogastropoda</taxon>
        <taxon>Neogastropoda</taxon>
        <taxon>Conoidea</taxon>
        <taxon>Conidae</taxon>
        <taxon>Conus</taxon>
        <taxon>Leptoconus</taxon>
    </lineage>
</organism>
<accession>A0A0K1YWN8</accession>
<keyword evidence="3" id="KW-0313">Glucose metabolism</keyword>
<dbReference type="InterPro" id="IPR036438">
    <property type="entry name" value="Insulin-like_sf"/>
</dbReference>
<keyword evidence="2" id="KW-0301">Gamma-carboxyglutamic acid</keyword>
<evidence type="ECO:0000256" key="1">
    <source>
        <dbReference type="ARBA" id="ARBA00009034"/>
    </source>
</evidence>
<dbReference type="PIRSF" id="PIRSF018431">
    <property type="entry name" value="Molluscan_insulin_rel_peptide"/>
    <property type="match status" value="1"/>
</dbReference>
<reference evidence="8" key="1">
    <citation type="submission" date="2015-06" db="EMBL/GenBank/DDBJ databases">
        <authorList>
            <person name="Hoefler B.C."/>
            <person name="Straight P.D."/>
        </authorList>
    </citation>
    <scope>NUCLEOTIDE SEQUENCE</scope>
</reference>
<evidence type="ECO:0000256" key="3">
    <source>
        <dbReference type="ARBA" id="ARBA00022526"/>
    </source>
</evidence>
<keyword evidence="5" id="KW-0119">Carbohydrate metabolism</keyword>
<evidence type="ECO:0000256" key="5">
    <source>
        <dbReference type="ARBA" id="ARBA00023277"/>
    </source>
</evidence>
<evidence type="ECO:0000256" key="4">
    <source>
        <dbReference type="ARBA" id="ARBA00022656"/>
    </source>
</evidence>
<evidence type="ECO:0000256" key="6">
    <source>
        <dbReference type="ARBA" id="ARBA00024050"/>
    </source>
</evidence>
<protein>
    <submittedName>
        <fullName evidence="8">Insulin-like protein</fullName>
    </submittedName>
</protein>
<dbReference type="Gene3D" id="1.10.100.10">
    <property type="entry name" value="Insulin-like"/>
    <property type="match status" value="1"/>
</dbReference>
<name>A0A0K1YWN8_CONAA</name>
<comment type="similarity">
    <text evidence="1">Belongs to the insulin family.</text>
</comment>
<keyword evidence="4" id="KW-0800">Toxin</keyword>
<comment type="subunit">
    <text evidence="6">Heterodimer of A and B chains; disulfide-linked.</text>
</comment>
<gene>
    <name evidence="8" type="primary">IlGF</name>
</gene>
<feature type="chain" id="PRO_5005472486" evidence="7">
    <location>
        <begin position="25"/>
        <end position="131"/>
    </location>
</feature>
<evidence type="ECO:0000313" key="8">
    <source>
        <dbReference type="EMBL" id="AKZ17800.1"/>
    </source>
</evidence>
<dbReference type="SUPFAM" id="SSF56994">
    <property type="entry name" value="Insulin-like"/>
    <property type="match status" value="1"/>
</dbReference>
<dbReference type="AlphaFoldDB" id="A0A0K1YWN8"/>
<feature type="signal peptide" evidence="7">
    <location>
        <begin position="1"/>
        <end position="24"/>
    </location>
</feature>
<dbReference type="InterPro" id="IPR022353">
    <property type="entry name" value="Insulin_CS"/>
</dbReference>
<sequence>MTTSSYFLLVALGLLLYVCQSSFGSEHYCSLGEPNHPYGKCGPELSEYREEKCEEEEAEQGGVNNARAKTGRASSLMKRRGFLSMLKKRGKRNDGAPLQRSGRGIVCECCKNHCTKEEFTEYCPPLTESSG</sequence>
<dbReference type="EMBL" id="KT186465">
    <property type="protein sequence ID" value="AKZ17800.1"/>
    <property type="molecule type" value="mRNA"/>
</dbReference>
<proteinExistence type="evidence at transcript level"/>
<dbReference type="GO" id="GO:0005179">
    <property type="term" value="F:hormone activity"/>
    <property type="evidence" value="ECO:0007669"/>
    <property type="project" value="UniProtKB-KW"/>
</dbReference>
<evidence type="ECO:0000256" key="2">
    <source>
        <dbReference type="ARBA" id="ARBA00022479"/>
    </source>
</evidence>
<dbReference type="GO" id="GO:0090729">
    <property type="term" value="F:toxin activity"/>
    <property type="evidence" value="ECO:0007669"/>
    <property type="project" value="UniProtKB-KW"/>
</dbReference>